<dbReference type="RefSeq" id="WP_063742603.1">
    <property type="nucleotide sequence ID" value="NZ_CP059075.1"/>
</dbReference>
<dbReference type="EMBL" id="CP059075">
    <property type="protein sequence ID" value="QRE04188.1"/>
    <property type="molecule type" value="Genomic_DNA"/>
</dbReference>
<proteinExistence type="predicted"/>
<dbReference type="AlphaFoldDB" id="A0A7U2R9P6"/>
<protein>
    <submittedName>
        <fullName evidence="1">Uncharacterized protein</fullName>
    </submittedName>
</protein>
<dbReference type="Proteomes" id="UP000596329">
    <property type="component" value="Chromosome"/>
</dbReference>
<sequence length="205" mass="23455">MEFTKVLLAKSQQLIDNEINQLSTQKAYFQNYLDKVILLNITVQENDLIQLFENPKAYITEKLTQGENLQVGGLSLNKEKLFDLIEKPVGTNELIESIIKDTQNQSIREGNIWLANRFIIDNNEVVINPEIINQITARHSLFIKTENQQNGYNKVIQLVDLINEINEIATHKIGIGTDLGELLTTINPNDYSSYKISHQAVKRFV</sequence>
<evidence type="ECO:0000313" key="1">
    <source>
        <dbReference type="EMBL" id="QRE04188.1"/>
    </source>
</evidence>
<organism evidence="1 2">
    <name type="scientific">Flavobacterium psychrophilum</name>
    <dbReference type="NCBI Taxonomy" id="96345"/>
    <lineage>
        <taxon>Bacteria</taxon>
        <taxon>Pseudomonadati</taxon>
        <taxon>Bacteroidota</taxon>
        <taxon>Flavobacteriia</taxon>
        <taxon>Flavobacteriales</taxon>
        <taxon>Flavobacteriaceae</taxon>
        <taxon>Flavobacterium</taxon>
    </lineage>
</organism>
<accession>A0A7U2R9P6</accession>
<name>A0A7U2R9P6_FLAPS</name>
<reference evidence="1 2" key="1">
    <citation type="submission" date="2020-07" db="EMBL/GenBank/DDBJ databases">
        <title>Genomic characterization of Flavobacterium psychrophilum strains.</title>
        <authorList>
            <person name="Castillo D."/>
            <person name="Jorgensen J."/>
            <person name="Middelboe M."/>
        </authorList>
    </citation>
    <scope>NUCLEOTIDE SEQUENCE [LARGE SCALE GENOMIC DNA]</scope>
    <source>
        <strain evidence="1 2">FPS-R7</strain>
    </source>
</reference>
<gene>
    <name evidence="1" type="ORF">H0H26_00855</name>
</gene>
<evidence type="ECO:0000313" key="2">
    <source>
        <dbReference type="Proteomes" id="UP000596329"/>
    </source>
</evidence>